<feature type="region of interest" description="Disordered" evidence="5">
    <location>
        <begin position="51"/>
        <end position="137"/>
    </location>
</feature>
<evidence type="ECO:0000256" key="4">
    <source>
        <dbReference type="ARBA" id="ARBA00023242"/>
    </source>
</evidence>
<accession>A0A0C3QIA0</accession>
<feature type="compositionally biased region" description="Polar residues" evidence="5">
    <location>
        <begin position="116"/>
        <end position="127"/>
    </location>
</feature>
<keyword evidence="8" id="KW-1185">Reference proteome</keyword>
<evidence type="ECO:0000313" key="7">
    <source>
        <dbReference type="EMBL" id="KIO26521.1"/>
    </source>
</evidence>
<dbReference type="EMBL" id="KN823023">
    <property type="protein sequence ID" value="KIO26521.1"/>
    <property type="molecule type" value="Genomic_DNA"/>
</dbReference>
<dbReference type="Gene3D" id="2.60.40.3960">
    <property type="entry name" value="Velvet domain"/>
    <property type="match status" value="1"/>
</dbReference>
<evidence type="ECO:0000256" key="3">
    <source>
        <dbReference type="ARBA" id="ARBA00023163"/>
    </source>
</evidence>
<evidence type="ECO:0000256" key="2">
    <source>
        <dbReference type="ARBA" id="ARBA00023015"/>
    </source>
</evidence>
<dbReference type="PANTHER" id="PTHR33572:SF15">
    <property type="entry name" value="VELVET DOMAIN-CONTAINING PROTEIN"/>
    <property type="match status" value="1"/>
</dbReference>
<feature type="compositionally biased region" description="Low complexity" evidence="5">
    <location>
        <begin position="79"/>
        <end position="90"/>
    </location>
</feature>
<evidence type="ECO:0000256" key="1">
    <source>
        <dbReference type="ARBA" id="ARBA00004123"/>
    </source>
</evidence>
<dbReference type="PROSITE" id="PS51821">
    <property type="entry name" value="VELVET"/>
    <property type="match status" value="1"/>
</dbReference>
<protein>
    <recommendedName>
        <fullName evidence="6">Velvet domain-containing protein</fullName>
    </recommendedName>
</protein>
<feature type="region of interest" description="Disordered" evidence="5">
    <location>
        <begin position="1"/>
        <end position="31"/>
    </location>
</feature>
<dbReference type="InterPro" id="IPR037525">
    <property type="entry name" value="Velvet_dom"/>
</dbReference>
<dbReference type="InterPro" id="IPR038491">
    <property type="entry name" value="Velvet_dom_sf"/>
</dbReference>
<keyword evidence="2" id="KW-0805">Transcription regulation</keyword>
<dbReference type="AlphaFoldDB" id="A0A0C3QIA0"/>
<dbReference type="HOGENOM" id="CLU_070888_0_0_1"/>
<dbReference type="STRING" id="1051891.A0A0C3QIA0"/>
<reference evidence="7 8" key="1">
    <citation type="submission" date="2014-04" db="EMBL/GenBank/DDBJ databases">
        <authorList>
            <consortium name="DOE Joint Genome Institute"/>
            <person name="Kuo A."/>
            <person name="Girlanda M."/>
            <person name="Perotto S."/>
            <person name="Kohler A."/>
            <person name="Nagy L.G."/>
            <person name="Floudas D."/>
            <person name="Copeland A."/>
            <person name="Barry K.W."/>
            <person name="Cichocki N."/>
            <person name="Veneault-Fourrey C."/>
            <person name="LaButti K."/>
            <person name="Lindquist E.A."/>
            <person name="Lipzen A."/>
            <person name="Lundell T."/>
            <person name="Morin E."/>
            <person name="Murat C."/>
            <person name="Sun H."/>
            <person name="Tunlid A."/>
            <person name="Henrissat B."/>
            <person name="Grigoriev I.V."/>
            <person name="Hibbett D.S."/>
            <person name="Martin F."/>
            <person name="Nordberg H.P."/>
            <person name="Cantor M.N."/>
            <person name="Hua S.X."/>
        </authorList>
    </citation>
    <scope>NUCLEOTIDE SEQUENCE [LARGE SCALE GENOMIC DNA]</scope>
    <source>
        <strain evidence="7 8">MUT 4182</strain>
    </source>
</reference>
<gene>
    <name evidence="7" type="ORF">M407DRAFT_234988</name>
</gene>
<evidence type="ECO:0000256" key="5">
    <source>
        <dbReference type="SAM" id="MobiDB-lite"/>
    </source>
</evidence>
<keyword evidence="4" id="KW-0539">Nucleus</keyword>
<evidence type="ECO:0000259" key="6">
    <source>
        <dbReference type="PROSITE" id="PS51821"/>
    </source>
</evidence>
<proteinExistence type="predicted"/>
<evidence type="ECO:0000313" key="8">
    <source>
        <dbReference type="Proteomes" id="UP000054248"/>
    </source>
</evidence>
<sequence length="338" mass="35978">MSLLALPIPPSSPNSSLNRLEGYHGNATSNTTLCPRCRLAVPRNVSLAAHEVSCPSSRTSTTLAVSLTPDGKPMRIRSNDNSSRSGSNNAGAGGSNAVGRTSASPSSRDENRLSDGETTSVSRNSPGHSIAYSDASESSIGRRYQLEVIQHPERTAEIGNGAVLSRLPLSPPLVVKITVEDAEGNTIPAHTEMPFLAAHLSLYNDDGTEPVDIVEGPSSPNGRSGDPERMLYGTLVSSLHNLKDANGQAGMFFIFPDVSVRRRGTYTLLVNLLRLTDLAGGMNVMGEGRGSTALASAQTNPFNVVSQSEYTAPDRGPECKYYFSFHSHFPPKLLRANV</sequence>
<feature type="domain" description="Velvet" evidence="6">
    <location>
        <begin position="139"/>
        <end position="335"/>
    </location>
</feature>
<dbReference type="OrthoDB" id="3056235at2759"/>
<dbReference type="GO" id="GO:0005634">
    <property type="term" value="C:nucleus"/>
    <property type="evidence" value="ECO:0007669"/>
    <property type="project" value="UniProtKB-SubCell"/>
</dbReference>
<dbReference type="Pfam" id="PF11754">
    <property type="entry name" value="Velvet"/>
    <property type="match status" value="1"/>
</dbReference>
<feature type="compositionally biased region" description="Polar residues" evidence="5">
    <location>
        <begin position="54"/>
        <end position="65"/>
    </location>
</feature>
<dbReference type="PANTHER" id="PTHR33572">
    <property type="entry name" value="SPORE DEVELOPMENT REGULATOR VOSA"/>
    <property type="match status" value="1"/>
</dbReference>
<organism evidence="7 8">
    <name type="scientific">Tulasnella calospora MUT 4182</name>
    <dbReference type="NCBI Taxonomy" id="1051891"/>
    <lineage>
        <taxon>Eukaryota</taxon>
        <taxon>Fungi</taxon>
        <taxon>Dikarya</taxon>
        <taxon>Basidiomycota</taxon>
        <taxon>Agaricomycotina</taxon>
        <taxon>Agaricomycetes</taxon>
        <taxon>Cantharellales</taxon>
        <taxon>Tulasnellaceae</taxon>
        <taxon>Tulasnella</taxon>
    </lineage>
</organism>
<dbReference type="InterPro" id="IPR021740">
    <property type="entry name" value="Velvet"/>
</dbReference>
<name>A0A0C3QIA0_9AGAM</name>
<reference evidence="8" key="2">
    <citation type="submission" date="2015-01" db="EMBL/GenBank/DDBJ databases">
        <title>Evolutionary Origins and Diversification of the Mycorrhizal Mutualists.</title>
        <authorList>
            <consortium name="DOE Joint Genome Institute"/>
            <consortium name="Mycorrhizal Genomics Consortium"/>
            <person name="Kohler A."/>
            <person name="Kuo A."/>
            <person name="Nagy L.G."/>
            <person name="Floudas D."/>
            <person name="Copeland A."/>
            <person name="Barry K.W."/>
            <person name="Cichocki N."/>
            <person name="Veneault-Fourrey C."/>
            <person name="LaButti K."/>
            <person name="Lindquist E.A."/>
            <person name="Lipzen A."/>
            <person name="Lundell T."/>
            <person name="Morin E."/>
            <person name="Murat C."/>
            <person name="Riley R."/>
            <person name="Ohm R."/>
            <person name="Sun H."/>
            <person name="Tunlid A."/>
            <person name="Henrissat B."/>
            <person name="Grigoriev I.V."/>
            <person name="Hibbett D.S."/>
            <person name="Martin F."/>
        </authorList>
    </citation>
    <scope>NUCLEOTIDE SEQUENCE [LARGE SCALE GENOMIC DNA]</scope>
    <source>
        <strain evidence="8">MUT 4182</strain>
    </source>
</reference>
<comment type="subcellular location">
    <subcellularLocation>
        <location evidence="1">Nucleus</location>
    </subcellularLocation>
</comment>
<keyword evidence="3" id="KW-0804">Transcription</keyword>
<dbReference type="Proteomes" id="UP000054248">
    <property type="component" value="Unassembled WGS sequence"/>
</dbReference>